<evidence type="ECO:0000313" key="1">
    <source>
        <dbReference type="EMBL" id="SVA04018.1"/>
    </source>
</evidence>
<dbReference type="EMBL" id="UINC01003178">
    <property type="protein sequence ID" value="SVA04018.1"/>
    <property type="molecule type" value="Genomic_DNA"/>
</dbReference>
<protein>
    <submittedName>
        <fullName evidence="1">Uncharacterized protein</fullName>
    </submittedName>
</protein>
<gene>
    <name evidence="1" type="ORF">METZ01_LOCUS56872</name>
</gene>
<organism evidence="1">
    <name type="scientific">marine metagenome</name>
    <dbReference type="NCBI Taxonomy" id="408172"/>
    <lineage>
        <taxon>unclassified sequences</taxon>
        <taxon>metagenomes</taxon>
        <taxon>ecological metagenomes</taxon>
    </lineage>
</organism>
<reference evidence="1" key="1">
    <citation type="submission" date="2018-05" db="EMBL/GenBank/DDBJ databases">
        <authorList>
            <person name="Lanie J.A."/>
            <person name="Ng W.-L."/>
            <person name="Kazmierczak K.M."/>
            <person name="Andrzejewski T.M."/>
            <person name="Davidsen T.M."/>
            <person name="Wayne K.J."/>
            <person name="Tettelin H."/>
            <person name="Glass J.I."/>
            <person name="Rusch D."/>
            <person name="Podicherti R."/>
            <person name="Tsui H.-C.T."/>
            <person name="Winkler M.E."/>
        </authorList>
    </citation>
    <scope>NUCLEOTIDE SEQUENCE</scope>
</reference>
<name>A0A381SL66_9ZZZZ</name>
<sequence length="34" mass="3743">MYLVEREVFCPPQNFCYILCYTLGVLGGSVTAVG</sequence>
<feature type="non-terminal residue" evidence="1">
    <location>
        <position position="34"/>
    </location>
</feature>
<accession>A0A381SL66</accession>
<proteinExistence type="predicted"/>
<dbReference type="AlphaFoldDB" id="A0A381SL66"/>